<proteinExistence type="predicted"/>
<comment type="caution">
    <text evidence="1">The sequence shown here is derived from an EMBL/GenBank/DDBJ whole genome shotgun (WGS) entry which is preliminary data.</text>
</comment>
<evidence type="ECO:0000313" key="1">
    <source>
        <dbReference type="EMBL" id="KKM04059.1"/>
    </source>
</evidence>
<protein>
    <submittedName>
        <fullName evidence="1">Uncharacterized protein</fullName>
    </submittedName>
</protein>
<gene>
    <name evidence="1" type="ORF">LCGC14_1768040</name>
</gene>
<reference evidence="1" key="1">
    <citation type="journal article" date="2015" name="Nature">
        <title>Complex archaea that bridge the gap between prokaryotes and eukaryotes.</title>
        <authorList>
            <person name="Spang A."/>
            <person name="Saw J.H."/>
            <person name="Jorgensen S.L."/>
            <person name="Zaremba-Niedzwiedzka K."/>
            <person name="Martijn J."/>
            <person name="Lind A.E."/>
            <person name="van Eijk R."/>
            <person name="Schleper C."/>
            <person name="Guy L."/>
            <person name="Ettema T.J."/>
        </authorList>
    </citation>
    <scope>NUCLEOTIDE SEQUENCE</scope>
</reference>
<dbReference type="EMBL" id="LAZR01016541">
    <property type="protein sequence ID" value="KKM04059.1"/>
    <property type="molecule type" value="Genomic_DNA"/>
</dbReference>
<name>A0A0F9GZ04_9ZZZZ</name>
<dbReference type="AlphaFoldDB" id="A0A0F9GZ04"/>
<accession>A0A0F9GZ04</accession>
<organism evidence="1">
    <name type="scientific">marine sediment metagenome</name>
    <dbReference type="NCBI Taxonomy" id="412755"/>
    <lineage>
        <taxon>unclassified sequences</taxon>
        <taxon>metagenomes</taxon>
        <taxon>ecological metagenomes</taxon>
    </lineage>
</organism>
<sequence length="218" mass="24558">MTQISNADKQIRFRKKEQLKRRANNIFREWQLKLSTCKWKSITPQDVQHSLDKAIDLPSGWTDKDYECAEQTLEQLHTDLSFAADQLKNDVDAGWGFEVSMTTSDPVKFISDNKAAIEDTRALAAHLISGLKLSNCNDADQAAALMEALRFVGRSLVSNRDIPRSQATTICLASIGPHYNRPDWFAEQLANTLGQQIDKSLAHQVGMYLSNLNHKDLP</sequence>